<evidence type="ECO:0000313" key="1">
    <source>
        <dbReference type="EMBL" id="RIV35981.1"/>
    </source>
</evidence>
<comment type="caution">
    <text evidence="1">The sequence shown here is derived from an EMBL/GenBank/DDBJ whole genome shotgun (WGS) entry which is preliminary data.</text>
</comment>
<keyword evidence="2" id="KW-1185">Reference proteome</keyword>
<name>A0A3A1NCG6_9FLAO</name>
<accession>A0A3A1NCG6</accession>
<dbReference type="AlphaFoldDB" id="A0A3A1NCG6"/>
<evidence type="ECO:0000313" key="2">
    <source>
        <dbReference type="Proteomes" id="UP000266067"/>
    </source>
</evidence>
<organism evidence="1 2">
    <name type="scientific">Flagellimonas lutimaris</name>
    <dbReference type="NCBI Taxonomy" id="475082"/>
    <lineage>
        <taxon>Bacteria</taxon>
        <taxon>Pseudomonadati</taxon>
        <taxon>Bacteroidota</taxon>
        <taxon>Flavobacteriia</taxon>
        <taxon>Flavobacteriales</taxon>
        <taxon>Flavobacteriaceae</taxon>
        <taxon>Flagellimonas</taxon>
    </lineage>
</organism>
<proteinExistence type="predicted"/>
<reference evidence="1 2" key="1">
    <citation type="submission" date="2018-08" db="EMBL/GenBank/DDBJ databases">
        <title>Proposal of Muricauda 72 sp.nov. and Muricauda NH166 sp.nov., isolated from seawater.</title>
        <authorList>
            <person name="Cheng H."/>
            <person name="Wu Y.-H."/>
            <person name="Guo L.-L."/>
            <person name="Xu X.-W."/>
        </authorList>
    </citation>
    <scope>NUCLEOTIDE SEQUENCE [LARGE SCALE GENOMIC DNA]</scope>
    <source>
        <strain evidence="1 2">KCTC 22173</strain>
    </source>
</reference>
<protein>
    <submittedName>
        <fullName evidence="1">Uncharacterized protein</fullName>
    </submittedName>
</protein>
<dbReference type="Proteomes" id="UP000266067">
    <property type="component" value="Unassembled WGS sequence"/>
</dbReference>
<dbReference type="EMBL" id="QXFH01000068">
    <property type="protein sequence ID" value="RIV35981.1"/>
    <property type="molecule type" value="Genomic_DNA"/>
</dbReference>
<sequence>MELNNQMDQTAKASDKGIVGSMGMQLEGNVEKSGYRTKGFQSELEIDILTILPGNNMLIKKHQTPLYPINET</sequence>
<gene>
    <name evidence="1" type="ORF">D2V08_03275</name>
</gene>